<evidence type="ECO:0000313" key="1">
    <source>
        <dbReference type="EMBL" id="OGE98601.1"/>
    </source>
</evidence>
<proteinExistence type="predicted"/>
<gene>
    <name evidence="1" type="ORF">A3J05_01305</name>
</gene>
<protein>
    <submittedName>
        <fullName evidence="1">Uncharacterized protein</fullName>
    </submittedName>
</protein>
<dbReference type="Proteomes" id="UP000177235">
    <property type="component" value="Unassembled WGS sequence"/>
</dbReference>
<organism evidence="1 2">
    <name type="scientific">Candidatus Doudnabacteria bacterium RIFCSPLOWO2_02_FULL_48_13</name>
    <dbReference type="NCBI Taxonomy" id="1817845"/>
    <lineage>
        <taxon>Bacteria</taxon>
        <taxon>Candidatus Doudnaibacteriota</taxon>
    </lineage>
</organism>
<reference evidence="1 2" key="1">
    <citation type="journal article" date="2016" name="Nat. Commun.">
        <title>Thousands of microbial genomes shed light on interconnected biogeochemical processes in an aquifer system.</title>
        <authorList>
            <person name="Anantharaman K."/>
            <person name="Brown C.T."/>
            <person name="Hug L.A."/>
            <person name="Sharon I."/>
            <person name="Castelle C.J."/>
            <person name="Probst A.J."/>
            <person name="Thomas B.C."/>
            <person name="Singh A."/>
            <person name="Wilkins M.J."/>
            <person name="Karaoz U."/>
            <person name="Brodie E.L."/>
            <person name="Williams K.H."/>
            <person name="Hubbard S.S."/>
            <person name="Banfield J.F."/>
        </authorList>
    </citation>
    <scope>NUCLEOTIDE SEQUENCE [LARGE SCALE GENOMIC DNA]</scope>
</reference>
<comment type="caution">
    <text evidence="1">The sequence shown here is derived from an EMBL/GenBank/DDBJ whole genome shotgun (WGS) entry which is preliminary data.</text>
</comment>
<evidence type="ECO:0000313" key="2">
    <source>
        <dbReference type="Proteomes" id="UP000177235"/>
    </source>
</evidence>
<dbReference type="AlphaFoldDB" id="A0A1F5Q8S1"/>
<accession>A0A1F5Q8S1</accession>
<dbReference type="EMBL" id="MFFF01000029">
    <property type="protein sequence ID" value="OGE98601.1"/>
    <property type="molecule type" value="Genomic_DNA"/>
</dbReference>
<name>A0A1F5Q8S1_9BACT</name>
<sequence>MPGVSLVLAVRITPLSGAEPLFGTAVRVNVPGGGGDVTVKLKLVCLVTPPPVAVTVIGKVPIVAEPEALIVTLLAQSVEHGFGEKFMVTPDGWPEAENVSEVWSPEVLVAATDWLTEPPCCTDLAPPFVKVKSKTGGGGFTVTLQVSGNPSLVTVTV</sequence>